<evidence type="ECO:0000256" key="5">
    <source>
        <dbReference type="ARBA" id="ARBA00022833"/>
    </source>
</evidence>
<dbReference type="OrthoDB" id="5864971at2759"/>
<accession>A0A1A7ZF62</accession>
<dbReference type="GO" id="GO:0060293">
    <property type="term" value="C:germ plasm"/>
    <property type="evidence" value="ECO:0007669"/>
    <property type="project" value="UniProtKB-ARBA"/>
</dbReference>
<evidence type="ECO:0000256" key="2">
    <source>
        <dbReference type="ARBA" id="ARBA00022490"/>
    </source>
</evidence>
<dbReference type="PANTHER" id="PTHR12887">
    <property type="entry name" value="NANOS PROTEIN"/>
    <property type="match status" value="1"/>
</dbReference>
<evidence type="ECO:0000256" key="4">
    <source>
        <dbReference type="ARBA" id="ARBA00022771"/>
    </source>
</evidence>
<evidence type="ECO:0000259" key="9">
    <source>
        <dbReference type="PROSITE" id="PS51522"/>
    </source>
</evidence>
<dbReference type="PROSITE" id="PS51522">
    <property type="entry name" value="ZF_NANOS"/>
    <property type="match status" value="1"/>
</dbReference>
<keyword evidence="3" id="KW-0479">Metal-binding</keyword>
<dbReference type="InterPro" id="IPR024161">
    <property type="entry name" value="Znf_nanos-typ"/>
</dbReference>
<dbReference type="EMBL" id="HADY01002230">
    <property type="protein sequence ID" value="SBP40715.1"/>
    <property type="molecule type" value="Transcribed_RNA"/>
</dbReference>
<proteinExistence type="inferred from homology"/>
<comment type="subcellular location">
    <subcellularLocation>
        <location evidence="1">Cytoplasm</location>
        <location evidence="1">Perinuclear region</location>
    </subcellularLocation>
</comment>
<evidence type="ECO:0000256" key="6">
    <source>
        <dbReference type="ARBA" id="ARBA00022845"/>
    </source>
</evidence>
<dbReference type="GO" id="GO:0048471">
    <property type="term" value="C:perinuclear region of cytoplasm"/>
    <property type="evidence" value="ECO:0007669"/>
    <property type="project" value="UniProtKB-SubCell"/>
</dbReference>
<dbReference type="InterPro" id="IPR038129">
    <property type="entry name" value="Nanos_sf"/>
</dbReference>
<dbReference type="InterPro" id="IPR008705">
    <property type="entry name" value="Nanos/Xcar2"/>
</dbReference>
<evidence type="ECO:0000256" key="8">
    <source>
        <dbReference type="PROSITE-ProRule" id="PRU00855"/>
    </source>
</evidence>
<dbReference type="Pfam" id="PF05741">
    <property type="entry name" value="zf-nanos"/>
    <property type="match status" value="1"/>
</dbReference>
<keyword evidence="2" id="KW-0963">Cytoplasm</keyword>
<keyword evidence="4 8" id="KW-0863">Zinc-finger</keyword>
<dbReference type="GO" id="GO:0003723">
    <property type="term" value="F:RNA binding"/>
    <property type="evidence" value="ECO:0007669"/>
    <property type="project" value="UniProtKB-UniRule"/>
</dbReference>
<dbReference type="GO" id="GO:0006417">
    <property type="term" value="P:regulation of translation"/>
    <property type="evidence" value="ECO:0007669"/>
    <property type="project" value="UniProtKB-UniRule"/>
</dbReference>
<name>A0A1A7ZF62_NOTFU</name>
<keyword evidence="7 8" id="KW-0694">RNA-binding</keyword>
<reference evidence="10" key="2">
    <citation type="submission" date="2016-06" db="EMBL/GenBank/DDBJ databases">
        <title>The genome of a short-lived fish provides insights into sex chromosome evolution and the genetic control of aging.</title>
        <authorList>
            <person name="Reichwald K."/>
            <person name="Felder M."/>
            <person name="Petzold A."/>
            <person name="Koch P."/>
            <person name="Groth M."/>
            <person name="Platzer M."/>
        </authorList>
    </citation>
    <scope>NUCLEOTIDE SEQUENCE</scope>
    <source>
        <tissue evidence="10">Brain</tissue>
    </source>
</reference>
<dbReference type="AlphaFoldDB" id="A0A1A7ZF62"/>
<evidence type="ECO:0000256" key="1">
    <source>
        <dbReference type="ARBA" id="ARBA00004556"/>
    </source>
</evidence>
<sequence length="178" mass="19952">MQSNNKTFQPWRDYMGLLDTVREMGRNKATEPSPPGTSADLRMHAVCGHWATEFHPPPALPGLVALTVPNPTDFLRFAPDLSGPTTSAWPEERKKSLHEAPVPPASERVMCSFCKHNNESEQVYRSHRLKNHAGEVLCPYLRQYVCPLCGATGAKAHTKRFCPKVDSAYSSLYTKSRR</sequence>
<organism evidence="10">
    <name type="scientific">Nothobranchius furzeri</name>
    <name type="common">Turquoise killifish</name>
    <dbReference type="NCBI Taxonomy" id="105023"/>
    <lineage>
        <taxon>Eukaryota</taxon>
        <taxon>Metazoa</taxon>
        <taxon>Chordata</taxon>
        <taxon>Craniata</taxon>
        <taxon>Vertebrata</taxon>
        <taxon>Euteleostomi</taxon>
        <taxon>Actinopterygii</taxon>
        <taxon>Neopterygii</taxon>
        <taxon>Teleostei</taxon>
        <taxon>Neoteleostei</taxon>
        <taxon>Acanthomorphata</taxon>
        <taxon>Ovalentaria</taxon>
        <taxon>Atherinomorphae</taxon>
        <taxon>Cyprinodontiformes</taxon>
        <taxon>Nothobranchiidae</taxon>
        <taxon>Nothobranchius</taxon>
    </lineage>
</organism>
<keyword evidence="6 8" id="KW-0810">Translation regulation</keyword>
<dbReference type="GO" id="GO:0008270">
    <property type="term" value="F:zinc ion binding"/>
    <property type="evidence" value="ECO:0007669"/>
    <property type="project" value="UniProtKB-KW"/>
</dbReference>
<keyword evidence="5" id="KW-0862">Zinc</keyword>
<evidence type="ECO:0000313" key="10">
    <source>
        <dbReference type="EMBL" id="SBP40715.1"/>
    </source>
</evidence>
<evidence type="ECO:0000256" key="7">
    <source>
        <dbReference type="ARBA" id="ARBA00022884"/>
    </source>
</evidence>
<protein>
    <submittedName>
        <fullName evidence="10">Nanos homolog 3</fullName>
    </submittedName>
</protein>
<gene>
    <name evidence="10" type="primary">NANOS3</name>
</gene>
<evidence type="ECO:0000256" key="3">
    <source>
        <dbReference type="ARBA" id="ARBA00022723"/>
    </source>
</evidence>
<reference evidence="10" key="1">
    <citation type="submission" date="2016-05" db="EMBL/GenBank/DDBJ databases">
        <authorList>
            <person name="Lavstsen T."/>
            <person name="Jespersen J.S."/>
        </authorList>
    </citation>
    <scope>NUCLEOTIDE SEQUENCE</scope>
    <source>
        <tissue evidence="10">Brain</tissue>
    </source>
</reference>
<dbReference type="Gene3D" id="4.10.60.30">
    <property type="entry name" value="Nanos, RNA-binding domain"/>
    <property type="match status" value="1"/>
</dbReference>
<dbReference type="FunFam" id="4.10.60.30:FF:000001">
    <property type="entry name" value="nanos homolog 3"/>
    <property type="match status" value="1"/>
</dbReference>
<comment type="similarity">
    <text evidence="8">Belongs to the nanos family.</text>
</comment>
<feature type="domain" description="Nanos-type" evidence="9">
    <location>
        <begin position="110"/>
        <end position="164"/>
    </location>
</feature>